<sequence length="174" mass="19877">MQLFNTITPIGSLYELSFAKDVTTVVNKPLVNFVAYCLNPNHFHFLLQQKQDCGVSEIMKRLGAGYAGFFNLKYKRTGALFSGKYKVKHVTDNDYLLHLSAYVNLNDRVHEINSPIVRSSWGEYSENPNGFCKTSIVLKQFKSKKDYTTFALDSLKLMLDRKAEDKDLSAFLID</sequence>
<feature type="domain" description="Transposase IS200-like" evidence="1">
    <location>
        <begin position="3"/>
        <end position="106"/>
    </location>
</feature>
<evidence type="ECO:0000259" key="1">
    <source>
        <dbReference type="SMART" id="SM01321"/>
    </source>
</evidence>
<dbReference type="PANTHER" id="PTHR34322">
    <property type="entry name" value="TRANSPOSASE, Y1_TNP DOMAIN-CONTAINING"/>
    <property type="match status" value="1"/>
</dbReference>
<dbReference type="GO" id="GO:0004803">
    <property type="term" value="F:transposase activity"/>
    <property type="evidence" value="ECO:0007669"/>
    <property type="project" value="InterPro"/>
</dbReference>
<dbReference type="Pfam" id="PF01797">
    <property type="entry name" value="Y1_Tnp"/>
    <property type="match status" value="1"/>
</dbReference>
<protein>
    <recommendedName>
        <fullName evidence="1">Transposase IS200-like domain-containing protein</fullName>
    </recommendedName>
</protein>
<name>A0A1G2RHG3_9BACT</name>
<gene>
    <name evidence="2" type="ORF">A3A27_00570</name>
</gene>
<dbReference type="InterPro" id="IPR036515">
    <property type="entry name" value="Transposase_17_sf"/>
</dbReference>
<evidence type="ECO:0000313" key="3">
    <source>
        <dbReference type="Proteomes" id="UP000177287"/>
    </source>
</evidence>
<evidence type="ECO:0000313" key="2">
    <source>
        <dbReference type="EMBL" id="OHA72283.1"/>
    </source>
</evidence>
<proteinExistence type="predicted"/>
<accession>A0A1G2RHG3</accession>
<reference evidence="2 3" key="1">
    <citation type="journal article" date="2016" name="Nat. Commun.">
        <title>Thousands of microbial genomes shed light on interconnected biogeochemical processes in an aquifer system.</title>
        <authorList>
            <person name="Anantharaman K."/>
            <person name="Brown C.T."/>
            <person name="Hug L.A."/>
            <person name="Sharon I."/>
            <person name="Castelle C.J."/>
            <person name="Probst A.J."/>
            <person name="Thomas B.C."/>
            <person name="Singh A."/>
            <person name="Wilkins M.J."/>
            <person name="Karaoz U."/>
            <person name="Brodie E.L."/>
            <person name="Williams K.H."/>
            <person name="Hubbard S.S."/>
            <person name="Banfield J.F."/>
        </authorList>
    </citation>
    <scope>NUCLEOTIDE SEQUENCE [LARGE SCALE GENOMIC DNA]</scope>
</reference>
<organism evidence="2 3">
    <name type="scientific">Candidatus Wildermuthbacteria bacterium RIFCSPLOWO2_01_FULL_47_18</name>
    <dbReference type="NCBI Taxonomy" id="1802460"/>
    <lineage>
        <taxon>Bacteria</taxon>
        <taxon>Candidatus Wildermuthiibacteriota</taxon>
    </lineage>
</organism>
<dbReference type="PANTHER" id="PTHR34322:SF2">
    <property type="entry name" value="TRANSPOSASE IS200-LIKE DOMAIN-CONTAINING PROTEIN"/>
    <property type="match status" value="1"/>
</dbReference>
<dbReference type="GO" id="GO:0003677">
    <property type="term" value="F:DNA binding"/>
    <property type="evidence" value="ECO:0007669"/>
    <property type="project" value="InterPro"/>
</dbReference>
<dbReference type="SMART" id="SM01321">
    <property type="entry name" value="Y1_Tnp"/>
    <property type="match status" value="1"/>
</dbReference>
<dbReference type="EMBL" id="MHUF01000022">
    <property type="protein sequence ID" value="OHA72283.1"/>
    <property type="molecule type" value="Genomic_DNA"/>
</dbReference>
<dbReference type="GO" id="GO:0006313">
    <property type="term" value="P:DNA transposition"/>
    <property type="evidence" value="ECO:0007669"/>
    <property type="project" value="InterPro"/>
</dbReference>
<dbReference type="Proteomes" id="UP000177287">
    <property type="component" value="Unassembled WGS sequence"/>
</dbReference>
<dbReference type="AlphaFoldDB" id="A0A1G2RHG3"/>
<dbReference type="SUPFAM" id="SSF143422">
    <property type="entry name" value="Transposase IS200-like"/>
    <property type="match status" value="1"/>
</dbReference>
<dbReference type="Gene3D" id="3.30.70.1290">
    <property type="entry name" value="Transposase IS200-like"/>
    <property type="match status" value="1"/>
</dbReference>
<comment type="caution">
    <text evidence="2">The sequence shown here is derived from an EMBL/GenBank/DDBJ whole genome shotgun (WGS) entry which is preliminary data.</text>
</comment>
<dbReference type="InterPro" id="IPR002686">
    <property type="entry name" value="Transposase_17"/>
</dbReference>